<dbReference type="AlphaFoldDB" id="A0A562QMZ1"/>
<name>A0A562QMZ1_9BACI</name>
<dbReference type="InterPro" id="IPR010981">
    <property type="entry name" value="SinR/SinI_dimer_dom"/>
</dbReference>
<dbReference type="GO" id="GO:0046983">
    <property type="term" value="F:protein dimerization activity"/>
    <property type="evidence" value="ECO:0007669"/>
    <property type="project" value="InterPro"/>
</dbReference>
<evidence type="ECO:0000313" key="2">
    <source>
        <dbReference type="EMBL" id="TWI58131.1"/>
    </source>
</evidence>
<dbReference type="InterPro" id="IPR036281">
    <property type="entry name" value="SinR/SinI_dimer_dom_sf"/>
</dbReference>
<dbReference type="Pfam" id="PF08671">
    <property type="entry name" value="SinI"/>
    <property type="match status" value="1"/>
</dbReference>
<comment type="caution">
    <text evidence="2">The sequence shown here is derived from an EMBL/GenBank/DDBJ whole genome shotgun (WGS) entry which is preliminary data.</text>
</comment>
<accession>A0A562QMZ1</accession>
<reference evidence="2 3" key="1">
    <citation type="journal article" date="2015" name="Stand. Genomic Sci.">
        <title>Genomic Encyclopedia of Bacterial and Archaeal Type Strains, Phase III: the genomes of soil and plant-associated and newly described type strains.</title>
        <authorList>
            <person name="Whitman W.B."/>
            <person name="Woyke T."/>
            <person name="Klenk H.P."/>
            <person name="Zhou Y."/>
            <person name="Lilburn T.G."/>
            <person name="Beck B.J."/>
            <person name="De Vos P."/>
            <person name="Vandamme P."/>
            <person name="Eisen J.A."/>
            <person name="Garrity G."/>
            <person name="Hugenholtz P."/>
            <person name="Kyrpides N.C."/>
        </authorList>
    </citation>
    <scope>NUCLEOTIDE SEQUENCE [LARGE SCALE GENOMIC DNA]</scope>
    <source>
        <strain evidence="2 3">CGMCC 1.10116</strain>
    </source>
</reference>
<keyword evidence="3" id="KW-1185">Reference proteome</keyword>
<dbReference type="PROSITE" id="PS51500">
    <property type="entry name" value="SIN"/>
    <property type="match status" value="1"/>
</dbReference>
<dbReference type="SUPFAM" id="SSF47406">
    <property type="entry name" value="SinR repressor dimerisation domain-like"/>
    <property type="match status" value="1"/>
</dbReference>
<dbReference type="RefSeq" id="WP_144449782.1">
    <property type="nucleotide sequence ID" value="NZ_VLKZ01000003.1"/>
</dbReference>
<organism evidence="2 3">
    <name type="scientific">Halalkalibacter nanhaiisediminis</name>
    <dbReference type="NCBI Taxonomy" id="688079"/>
    <lineage>
        <taxon>Bacteria</taxon>
        <taxon>Bacillati</taxon>
        <taxon>Bacillota</taxon>
        <taxon>Bacilli</taxon>
        <taxon>Bacillales</taxon>
        <taxon>Bacillaceae</taxon>
        <taxon>Halalkalibacter</taxon>
    </lineage>
</organism>
<dbReference type="GO" id="GO:0006355">
    <property type="term" value="P:regulation of DNA-templated transcription"/>
    <property type="evidence" value="ECO:0007669"/>
    <property type="project" value="InterPro"/>
</dbReference>
<proteinExistence type="predicted"/>
<gene>
    <name evidence="2" type="ORF">IQ10_01463</name>
</gene>
<protein>
    <submittedName>
        <fullName evidence="2">Anti-repressor SinI</fullName>
    </submittedName>
</protein>
<dbReference type="Proteomes" id="UP000315711">
    <property type="component" value="Unassembled WGS sequence"/>
</dbReference>
<evidence type="ECO:0000259" key="1">
    <source>
        <dbReference type="PROSITE" id="PS51500"/>
    </source>
</evidence>
<sequence>MIAPQSQEDTKIIDCEWAKLMMEAKDIGLTPDEIREFLNENCAK</sequence>
<dbReference type="EMBL" id="VLKZ01000003">
    <property type="protein sequence ID" value="TWI58131.1"/>
    <property type="molecule type" value="Genomic_DNA"/>
</dbReference>
<dbReference type="OrthoDB" id="2943144at2"/>
<evidence type="ECO:0000313" key="3">
    <source>
        <dbReference type="Proteomes" id="UP000315711"/>
    </source>
</evidence>
<feature type="domain" description="Sin" evidence="1">
    <location>
        <begin position="4"/>
        <end position="42"/>
    </location>
</feature>